<name>A0A1V6N5Q5_METAZ</name>
<comment type="caution">
    <text evidence="1">The sequence shown here is derived from an EMBL/GenBank/DDBJ whole genome shotgun (WGS) entry which is preliminary data.</text>
</comment>
<dbReference type="EMBL" id="JXMW01000001">
    <property type="protein sequence ID" value="OQD59806.1"/>
    <property type="molecule type" value="Genomic_DNA"/>
</dbReference>
<keyword evidence="2" id="KW-1185">Reference proteome</keyword>
<accession>A0A1V6N5Q5</accession>
<dbReference type="Proteomes" id="UP000191661">
    <property type="component" value="Unassembled WGS sequence"/>
</dbReference>
<dbReference type="AlphaFoldDB" id="A0A1V6N5Q5"/>
<proteinExistence type="predicted"/>
<gene>
    <name evidence="1" type="ORF">MBBAR_1c02110</name>
</gene>
<dbReference type="OrthoDB" id="71550at2157"/>
<evidence type="ECO:0000313" key="2">
    <source>
        <dbReference type="Proteomes" id="UP000191661"/>
    </source>
</evidence>
<organism evidence="1 2">
    <name type="scientific">Methanobrevibacter arboriphilus JCM 13429 = DSM 1125</name>
    <dbReference type="NCBI Taxonomy" id="1300164"/>
    <lineage>
        <taxon>Archaea</taxon>
        <taxon>Methanobacteriati</taxon>
        <taxon>Methanobacteriota</taxon>
        <taxon>Methanomada group</taxon>
        <taxon>Methanobacteria</taxon>
        <taxon>Methanobacteriales</taxon>
        <taxon>Methanobacteriaceae</taxon>
        <taxon>Methanobrevibacter</taxon>
    </lineage>
</organism>
<evidence type="ECO:0000313" key="1">
    <source>
        <dbReference type="EMBL" id="OQD59806.1"/>
    </source>
</evidence>
<sequence>MINEEEAQLIASKYIEEKEAIAGTPRLKETDNNLLVYIVPILINEVIVGEIHINSETGENLGGAGC</sequence>
<reference evidence="1 2" key="1">
    <citation type="submission" date="2014-12" db="EMBL/GenBank/DDBJ databases">
        <title>Genome sequence of Methanobrevibacter arboriphilicus DH1, DSM1125.</title>
        <authorList>
            <person name="Poehlein A."/>
            <person name="Thauer R.K."/>
            <person name="Seedorf H."/>
            <person name="Daniel R."/>
        </authorList>
    </citation>
    <scope>NUCLEOTIDE SEQUENCE [LARGE SCALE GENOMIC DNA]</scope>
    <source>
        <strain evidence="1 2">DH1</strain>
    </source>
</reference>
<protein>
    <submittedName>
        <fullName evidence="1">Putative peptidase</fullName>
    </submittedName>
</protein>
<dbReference type="RefSeq" id="WP_080459427.1">
    <property type="nucleotide sequence ID" value="NZ_JXMW01000001.1"/>
</dbReference>